<sequence>MNKKLIVTAMGVALAAGMGMANADVKVYGQLDLSIDAVDVDGGSDDVNMNSNRSAVGFKGTEDLGGGLKAFFKVEYQTDMDDAGTAAGPLEDDTNEGDGKDGWKSRDQYIGLKMEGFGKLTFGMMSTAYKSPASKLDPFYRTRNQSRNVGLQSSLHKGRGEEGQGRATNTVRYDSPTFAGGAKVFGTYTLDNSEADGENDDPYSVGASYKAGGIYAFASYITTDRGGNDDATQFGIKYTMGDAAFWGMYEIDGGLITSTSNPNLGDGADVFNVGASYTIGNNLVSFDYGEGDDVDLDGGGTLNTSYTTWRLGGYHKFSNRTRVYATFSEQDFDAAVAGHNKGEQDIFSVGLRHNF</sequence>
<dbReference type="InterPro" id="IPR050298">
    <property type="entry name" value="Gram-neg_bact_OMP"/>
</dbReference>
<keyword evidence="4" id="KW-1134">Transmembrane beta strand</keyword>
<evidence type="ECO:0000256" key="10">
    <source>
        <dbReference type="ARBA" id="ARBA00023237"/>
    </source>
</evidence>
<evidence type="ECO:0000256" key="6">
    <source>
        <dbReference type="ARBA" id="ARBA00022729"/>
    </source>
</evidence>
<evidence type="ECO:0000256" key="5">
    <source>
        <dbReference type="ARBA" id="ARBA00022692"/>
    </source>
</evidence>
<evidence type="ECO:0000256" key="3">
    <source>
        <dbReference type="ARBA" id="ARBA00022448"/>
    </source>
</evidence>
<evidence type="ECO:0000313" key="13">
    <source>
        <dbReference type="EMBL" id="VAW75929.1"/>
    </source>
</evidence>
<protein>
    <submittedName>
        <fullName evidence="13">Outer membrane protein (Porin)</fullName>
    </submittedName>
</protein>
<evidence type="ECO:0000256" key="8">
    <source>
        <dbReference type="ARBA" id="ARBA00023114"/>
    </source>
</evidence>
<evidence type="ECO:0000256" key="2">
    <source>
        <dbReference type="ARBA" id="ARBA00011233"/>
    </source>
</evidence>
<feature type="domain" description="Porin" evidence="12">
    <location>
        <begin position="13"/>
        <end position="334"/>
    </location>
</feature>
<keyword evidence="7" id="KW-0406">Ion transport</keyword>
<dbReference type="PRINTS" id="PR00184">
    <property type="entry name" value="NEISSPPORIN"/>
</dbReference>
<keyword evidence="8" id="KW-0626">Porin</keyword>
<dbReference type="GO" id="GO:0006811">
    <property type="term" value="P:monoatomic ion transport"/>
    <property type="evidence" value="ECO:0007669"/>
    <property type="project" value="UniProtKB-KW"/>
</dbReference>
<evidence type="ECO:0000256" key="11">
    <source>
        <dbReference type="SAM" id="MobiDB-lite"/>
    </source>
</evidence>
<organism evidence="13">
    <name type="scientific">hydrothermal vent metagenome</name>
    <dbReference type="NCBI Taxonomy" id="652676"/>
    <lineage>
        <taxon>unclassified sequences</taxon>
        <taxon>metagenomes</taxon>
        <taxon>ecological metagenomes</taxon>
    </lineage>
</organism>
<dbReference type="InterPro" id="IPR002299">
    <property type="entry name" value="Porin_Neis"/>
</dbReference>
<evidence type="ECO:0000256" key="4">
    <source>
        <dbReference type="ARBA" id="ARBA00022452"/>
    </source>
</evidence>
<dbReference type="Gene3D" id="2.40.160.10">
    <property type="entry name" value="Porin"/>
    <property type="match status" value="1"/>
</dbReference>
<name>A0A3B0YNQ6_9ZZZZ</name>
<keyword evidence="9" id="KW-0472">Membrane</keyword>
<reference evidence="13" key="1">
    <citation type="submission" date="2018-06" db="EMBL/GenBank/DDBJ databases">
        <authorList>
            <person name="Zhirakovskaya E."/>
        </authorList>
    </citation>
    <scope>NUCLEOTIDE SEQUENCE</scope>
</reference>
<dbReference type="EMBL" id="UOFM01000153">
    <property type="protein sequence ID" value="VAW75929.1"/>
    <property type="molecule type" value="Genomic_DNA"/>
</dbReference>
<feature type="region of interest" description="Disordered" evidence="11">
    <location>
        <begin position="147"/>
        <end position="173"/>
    </location>
</feature>
<dbReference type="InterPro" id="IPR033900">
    <property type="entry name" value="Gram_neg_porin_domain"/>
</dbReference>
<dbReference type="GO" id="GO:0046930">
    <property type="term" value="C:pore complex"/>
    <property type="evidence" value="ECO:0007669"/>
    <property type="project" value="UniProtKB-KW"/>
</dbReference>
<dbReference type="AlphaFoldDB" id="A0A3B0YNQ6"/>
<gene>
    <name evidence="13" type="ORF">MNBD_GAMMA14-2253</name>
</gene>
<dbReference type="PANTHER" id="PTHR34501:SF9">
    <property type="entry name" value="MAJOR OUTER MEMBRANE PROTEIN P.IA"/>
    <property type="match status" value="1"/>
</dbReference>
<dbReference type="CDD" id="cd00342">
    <property type="entry name" value="gram_neg_porins"/>
    <property type="match status" value="1"/>
</dbReference>
<keyword evidence="10" id="KW-0998">Cell outer membrane</keyword>
<keyword evidence="6" id="KW-0732">Signal</keyword>
<evidence type="ECO:0000259" key="12">
    <source>
        <dbReference type="Pfam" id="PF13609"/>
    </source>
</evidence>
<evidence type="ECO:0000256" key="1">
    <source>
        <dbReference type="ARBA" id="ARBA00004141"/>
    </source>
</evidence>
<keyword evidence="3" id="KW-0813">Transport</keyword>
<comment type="subunit">
    <text evidence="2">Homotrimer.</text>
</comment>
<dbReference type="SUPFAM" id="SSF56935">
    <property type="entry name" value="Porins"/>
    <property type="match status" value="1"/>
</dbReference>
<dbReference type="Pfam" id="PF13609">
    <property type="entry name" value="Porin_4"/>
    <property type="match status" value="1"/>
</dbReference>
<dbReference type="GO" id="GO:0015288">
    <property type="term" value="F:porin activity"/>
    <property type="evidence" value="ECO:0007669"/>
    <property type="project" value="UniProtKB-KW"/>
</dbReference>
<dbReference type="InterPro" id="IPR023614">
    <property type="entry name" value="Porin_dom_sf"/>
</dbReference>
<accession>A0A3B0YNQ6</accession>
<comment type="subcellular location">
    <subcellularLocation>
        <location evidence="1">Membrane</location>
        <topology evidence="1">Multi-pass membrane protein</topology>
    </subcellularLocation>
</comment>
<keyword evidence="5" id="KW-0812">Transmembrane</keyword>
<feature type="region of interest" description="Disordered" evidence="11">
    <location>
        <begin position="83"/>
        <end position="103"/>
    </location>
</feature>
<evidence type="ECO:0000256" key="9">
    <source>
        <dbReference type="ARBA" id="ARBA00023136"/>
    </source>
</evidence>
<evidence type="ECO:0000256" key="7">
    <source>
        <dbReference type="ARBA" id="ARBA00023065"/>
    </source>
</evidence>
<proteinExistence type="predicted"/>
<dbReference type="PANTHER" id="PTHR34501">
    <property type="entry name" value="PROTEIN YDDL-RELATED"/>
    <property type="match status" value="1"/>
</dbReference>